<evidence type="ECO:0000256" key="2">
    <source>
        <dbReference type="ARBA" id="ARBA00006434"/>
    </source>
</evidence>
<keyword evidence="13" id="KW-1185">Reference proteome</keyword>
<dbReference type="Pfam" id="PF00474">
    <property type="entry name" value="SSF"/>
    <property type="match status" value="1"/>
</dbReference>
<evidence type="ECO:0000256" key="3">
    <source>
        <dbReference type="ARBA" id="ARBA00022448"/>
    </source>
</evidence>
<dbReference type="GO" id="GO:0015293">
    <property type="term" value="F:symporter activity"/>
    <property type="evidence" value="ECO:0007669"/>
    <property type="project" value="TreeGrafter"/>
</dbReference>
<evidence type="ECO:0000313" key="13">
    <source>
        <dbReference type="Proteomes" id="UP000277204"/>
    </source>
</evidence>
<keyword evidence="8" id="KW-0406">Ion transport</keyword>
<keyword evidence="6" id="KW-1133">Transmembrane helix</keyword>
<evidence type="ECO:0000313" key="12">
    <source>
        <dbReference type="EMBL" id="VDO61206.1"/>
    </source>
</evidence>
<sequence>MELSLEELPQPSSRRAILLNIPLTSVFLAVQLFTGLAIYAYFAGCDPVLNGSIKRYDQILPYIVMILFDGVLLVRGIFLSVIFAAALSTVSSGVNSLANVCLEDLIRPLYIHWRHVDISESAKYRLAIFLGILFGTLTVSLAFIFTLSSSHILQISFSLFGAIGGPVLTVFTAGIFFPCINAEGGLCALISGVICGLWICIGNTFITSRTVSGRLPLTTENCSSKFLQNISSSIVAATTNTSTTTVNIIETTTWSFYSLSYLYYAAACLIVGIPVGFIISAITGFNSRSQVSPRLLAWQACSFYRHFPNWLPPQTANDQELNQVSSTYIEKTEILDMKLPRLQAINRKIPSVENDQSKDSTI</sequence>
<dbReference type="AlphaFoldDB" id="A0A183LKL7"/>
<dbReference type="GO" id="GO:0005886">
    <property type="term" value="C:plasma membrane"/>
    <property type="evidence" value="ECO:0007669"/>
    <property type="project" value="UniProtKB-SubCell"/>
</dbReference>
<dbReference type="InterPro" id="IPR038377">
    <property type="entry name" value="Na/Glc_symporter_sf"/>
</dbReference>
<evidence type="ECO:0000256" key="7">
    <source>
        <dbReference type="ARBA" id="ARBA00023053"/>
    </source>
</evidence>
<dbReference type="InterPro" id="IPR051163">
    <property type="entry name" value="Sodium:Solute_Symporter_SSF"/>
</dbReference>
<dbReference type="Proteomes" id="UP000277204">
    <property type="component" value="Unassembled WGS sequence"/>
</dbReference>
<evidence type="ECO:0000256" key="11">
    <source>
        <dbReference type="RuleBase" id="RU362091"/>
    </source>
</evidence>
<dbReference type="PROSITE" id="PS50283">
    <property type="entry name" value="NA_SOLUT_SYMP_3"/>
    <property type="match status" value="1"/>
</dbReference>
<evidence type="ECO:0000256" key="10">
    <source>
        <dbReference type="ARBA" id="ARBA00023201"/>
    </source>
</evidence>
<dbReference type="PANTHER" id="PTHR42985">
    <property type="entry name" value="SODIUM-COUPLED MONOCARBOXYLATE TRANSPORTER"/>
    <property type="match status" value="1"/>
</dbReference>
<keyword evidence="3" id="KW-0813">Transport</keyword>
<comment type="subcellular location">
    <subcellularLocation>
        <location evidence="1">Cell membrane</location>
        <topology evidence="1">Multi-pass membrane protein</topology>
    </subcellularLocation>
</comment>
<dbReference type="InterPro" id="IPR001734">
    <property type="entry name" value="Na/solute_symporter"/>
</dbReference>
<evidence type="ECO:0000256" key="9">
    <source>
        <dbReference type="ARBA" id="ARBA00023136"/>
    </source>
</evidence>
<dbReference type="STRING" id="48269.A0A183LKL7"/>
<evidence type="ECO:0000256" key="1">
    <source>
        <dbReference type="ARBA" id="ARBA00004651"/>
    </source>
</evidence>
<protein>
    <submittedName>
        <fullName evidence="12">Uncharacterized protein</fullName>
    </submittedName>
</protein>
<comment type="similarity">
    <text evidence="2 11">Belongs to the sodium:solute symporter (SSF) (TC 2.A.21) family.</text>
</comment>
<dbReference type="PANTHER" id="PTHR42985:SF2">
    <property type="entry name" value="SODIUM-DEPENDENT MULTIVITAMIN TRANSPORTER"/>
    <property type="match status" value="1"/>
</dbReference>
<keyword evidence="10" id="KW-0739">Sodium transport</keyword>
<proteinExistence type="inferred from homology"/>
<dbReference type="EMBL" id="UZAI01001368">
    <property type="protein sequence ID" value="VDO61206.1"/>
    <property type="molecule type" value="Genomic_DNA"/>
</dbReference>
<gene>
    <name evidence="12" type="ORF">SMRZ_LOCUS4342</name>
</gene>
<organism evidence="12 13">
    <name type="scientific">Schistosoma margrebowiei</name>
    <dbReference type="NCBI Taxonomy" id="48269"/>
    <lineage>
        <taxon>Eukaryota</taxon>
        <taxon>Metazoa</taxon>
        <taxon>Spiralia</taxon>
        <taxon>Lophotrochozoa</taxon>
        <taxon>Platyhelminthes</taxon>
        <taxon>Trematoda</taxon>
        <taxon>Digenea</taxon>
        <taxon>Strigeidida</taxon>
        <taxon>Schistosomatoidea</taxon>
        <taxon>Schistosomatidae</taxon>
        <taxon>Schistosoma</taxon>
    </lineage>
</organism>
<reference evidence="12 13" key="1">
    <citation type="submission" date="2018-11" db="EMBL/GenBank/DDBJ databases">
        <authorList>
            <consortium name="Pathogen Informatics"/>
        </authorList>
    </citation>
    <scope>NUCLEOTIDE SEQUENCE [LARGE SCALE GENOMIC DNA]</scope>
    <source>
        <strain evidence="12 13">Zambia</strain>
    </source>
</reference>
<evidence type="ECO:0000256" key="5">
    <source>
        <dbReference type="ARBA" id="ARBA00022692"/>
    </source>
</evidence>
<keyword evidence="9" id="KW-0472">Membrane</keyword>
<dbReference type="Gene3D" id="1.20.1730.10">
    <property type="entry name" value="Sodium/glucose cotransporter"/>
    <property type="match status" value="1"/>
</dbReference>
<name>A0A183LKL7_9TREM</name>
<keyword evidence="4" id="KW-1003">Cell membrane</keyword>
<keyword evidence="5" id="KW-0812">Transmembrane</keyword>
<keyword evidence="7" id="KW-0915">Sodium</keyword>
<accession>A0A183LKL7</accession>
<evidence type="ECO:0000256" key="4">
    <source>
        <dbReference type="ARBA" id="ARBA00022475"/>
    </source>
</evidence>
<dbReference type="GO" id="GO:0006814">
    <property type="term" value="P:sodium ion transport"/>
    <property type="evidence" value="ECO:0007669"/>
    <property type="project" value="UniProtKB-KW"/>
</dbReference>
<evidence type="ECO:0000256" key="6">
    <source>
        <dbReference type="ARBA" id="ARBA00022989"/>
    </source>
</evidence>
<evidence type="ECO:0000256" key="8">
    <source>
        <dbReference type="ARBA" id="ARBA00023065"/>
    </source>
</evidence>